<keyword evidence="2" id="KW-0143">Chaperone</keyword>
<dbReference type="PROSITE" id="PS51329">
    <property type="entry name" value="C_CAP_COFACTOR_C"/>
    <property type="match status" value="1"/>
</dbReference>
<dbReference type="InterPro" id="IPR016098">
    <property type="entry name" value="CAP/MinC_C"/>
</dbReference>
<evidence type="ECO:0000313" key="4">
    <source>
        <dbReference type="EMBL" id="ODV59219.1"/>
    </source>
</evidence>
<keyword evidence="5" id="KW-1185">Reference proteome</keyword>
<dbReference type="InterPro" id="IPR017901">
    <property type="entry name" value="C-CAP_CF_C-like"/>
</dbReference>
<dbReference type="GO" id="GO:0007023">
    <property type="term" value="P:post-chaperonin tubulin folding pathway"/>
    <property type="evidence" value="ECO:0007669"/>
    <property type="project" value="InterPro"/>
</dbReference>
<dbReference type="AlphaFoldDB" id="A0A1D2VC78"/>
<evidence type="ECO:0000313" key="5">
    <source>
        <dbReference type="Proteomes" id="UP000095038"/>
    </source>
</evidence>
<name>A0A1D2VC78_9ASCO</name>
<accession>A0A1D2VC78</accession>
<comment type="similarity">
    <text evidence="1">Belongs to the TBCC family.</text>
</comment>
<protein>
    <recommendedName>
        <fullName evidence="3">C-CAP/cofactor C-like domain-containing protein</fullName>
    </recommendedName>
</protein>
<dbReference type="InterPro" id="IPR027684">
    <property type="entry name" value="TBCC"/>
</dbReference>
<dbReference type="GeneID" id="30965645"/>
<evidence type="ECO:0000256" key="2">
    <source>
        <dbReference type="ARBA" id="ARBA00023186"/>
    </source>
</evidence>
<dbReference type="GO" id="GO:0005737">
    <property type="term" value="C:cytoplasm"/>
    <property type="evidence" value="ECO:0007669"/>
    <property type="project" value="TreeGrafter"/>
</dbReference>
<dbReference type="PANTHER" id="PTHR15139:SF0">
    <property type="entry name" value="TUBULIN-SPECIFIC CHAPERONE C"/>
    <property type="match status" value="1"/>
</dbReference>
<reference evidence="5" key="1">
    <citation type="submission" date="2016-05" db="EMBL/GenBank/DDBJ databases">
        <title>Comparative genomics of biotechnologically important yeasts.</title>
        <authorList>
            <consortium name="DOE Joint Genome Institute"/>
            <person name="Riley R."/>
            <person name="Haridas S."/>
            <person name="Wolfe K.H."/>
            <person name="Lopes M.R."/>
            <person name="Hittinger C.T."/>
            <person name="Goker M."/>
            <person name="Salamov A."/>
            <person name="Wisecaver J."/>
            <person name="Long T.M."/>
            <person name="Aerts A.L."/>
            <person name="Barry K."/>
            <person name="Choi C."/>
            <person name="Clum A."/>
            <person name="Coughlan A.Y."/>
            <person name="Deshpande S."/>
            <person name="Douglass A.P."/>
            <person name="Hanson S.J."/>
            <person name="Klenk H.-P."/>
            <person name="Labutti K."/>
            <person name="Lapidus A."/>
            <person name="Lindquist E."/>
            <person name="Lipzen A."/>
            <person name="Meier-Kolthoff J.P."/>
            <person name="Ohm R.A."/>
            <person name="Otillar R.P."/>
            <person name="Pangilinan J."/>
            <person name="Peng Y."/>
            <person name="Rokas A."/>
            <person name="Rosa C.A."/>
            <person name="Scheuner C."/>
            <person name="Sibirny A.A."/>
            <person name="Slot J.C."/>
            <person name="Stielow J.B."/>
            <person name="Sun H."/>
            <person name="Kurtzman C.P."/>
            <person name="Blackwell M."/>
            <person name="Grigoriev I.V."/>
            <person name="Jeffries T.W."/>
        </authorList>
    </citation>
    <scope>NUCLEOTIDE SEQUENCE [LARGE SCALE GENOMIC DNA]</scope>
    <source>
        <strain evidence="5">DSM 1968</strain>
    </source>
</reference>
<dbReference type="RefSeq" id="XP_020045526.1">
    <property type="nucleotide sequence ID" value="XM_020192009.1"/>
</dbReference>
<dbReference type="SMART" id="SM00673">
    <property type="entry name" value="CARP"/>
    <property type="match status" value="1"/>
</dbReference>
<dbReference type="STRING" id="1344418.A0A1D2VC78"/>
<sequence>MSTKADPNVLYNEFNRKRDVVIRTELREKIGKCKNKNDLMRLKEQVVLLGDGIYEKIADLPAYDQKYYSENIVALLEKTEAQRVVVSKNRFTFKRKLVSKDIGSLSAKTENDKESKSKGRSDVGNESLAKPLYDRVEHKNIRLSYPSGHALIKNIKESIITTISPPPGSIHLETCCDSIVWLVSSGPIFIHNLSRVKLIVDCHQLRLHNAKECEIYLKVGSKRAIIENCEKLKIYAISSGTDGQEDEIEIDDFNWPSRLEVDPNYSMGRIDAAEFGKQNQGLTDIPDNEDIKGAQYIADVQRWEF</sequence>
<dbReference type="InterPro" id="IPR012945">
    <property type="entry name" value="Tubulin-bd_cofactor_C_dom"/>
</dbReference>
<dbReference type="Proteomes" id="UP000095038">
    <property type="component" value="Unassembled WGS sequence"/>
</dbReference>
<feature type="domain" description="C-CAP/cofactor C-like" evidence="3">
    <location>
        <begin position="131"/>
        <end position="255"/>
    </location>
</feature>
<dbReference type="EMBL" id="KV454487">
    <property type="protein sequence ID" value="ODV59219.1"/>
    <property type="molecule type" value="Genomic_DNA"/>
</dbReference>
<dbReference type="InterPro" id="IPR006599">
    <property type="entry name" value="CARP_motif"/>
</dbReference>
<dbReference type="Gene3D" id="2.160.20.70">
    <property type="match status" value="1"/>
</dbReference>
<proteinExistence type="inferred from homology"/>
<dbReference type="OrthoDB" id="194775at2759"/>
<dbReference type="PANTHER" id="PTHR15139">
    <property type="entry name" value="TUBULIN FOLDING COFACTOR C"/>
    <property type="match status" value="1"/>
</dbReference>
<evidence type="ECO:0000256" key="1">
    <source>
        <dbReference type="ARBA" id="ARBA00008848"/>
    </source>
</evidence>
<dbReference type="Pfam" id="PF07986">
    <property type="entry name" value="TBCC"/>
    <property type="match status" value="1"/>
</dbReference>
<dbReference type="GO" id="GO:0007021">
    <property type="term" value="P:tubulin complex assembly"/>
    <property type="evidence" value="ECO:0007669"/>
    <property type="project" value="TreeGrafter"/>
</dbReference>
<evidence type="ECO:0000259" key="3">
    <source>
        <dbReference type="PROSITE" id="PS51329"/>
    </source>
</evidence>
<dbReference type="InParanoid" id="A0A1D2VC78"/>
<gene>
    <name evidence="4" type="ORF">ASCRUDRAFT_71936</name>
</gene>
<organism evidence="4 5">
    <name type="scientific">Ascoidea rubescens DSM 1968</name>
    <dbReference type="NCBI Taxonomy" id="1344418"/>
    <lineage>
        <taxon>Eukaryota</taxon>
        <taxon>Fungi</taxon>
        <taxon>Dikarya</taxon>
        <taxon>Ascomycota</taxon>
        <taxon>Saccharomycotina</taxon>
        <taxon>Saccharomycetes</taxon>
        <taxon>Ascoideaceae</taxon>
        <taxon>Ascoidea</taxon>
    </lineage>
</organism>